<evidence type="ECO:0000313" key="12">
    <source>
        <dbReference type="Proteomes" id="UP000663826"/>
    </source>
</evidence>
<evidence type="ECO:0000256" key="2">
    <source>
        <dbReference type="ARBA" id="ARBA00022670"/>
    </source>
</evidence>
<evidence type="ECO:0000256" key="5">
    <source>
        <dbReference type="ARBA" id="ARBA00022801"/>
    </source>
</evidence>
<feature type="chain" id="PRO_5034318269" description="Peptidase M43 pregnancy-associated plasma-A domain-containing protein" evidence="9">
    <location>
        <begin position="21"/>
        <end position="247"/>
    </location>
</feature>
<name>A0A8H3GPK5_9AGAM</name>
<protein>
    <recommendedName>
        <fullName evidence="10">Peptidase M43 pregnancy-associated plasma-A domain-containing protein</fullName>
    </recommendedName>
</protein>
<proteinExistence type="inferred from homology"/>
<evidence type="ECO:0000256" key="4">
    <source>
        <dbReference type="ARBA" id="ARBA00022729"/>
    </source>
</evidence>
<dbReference type="EMBL" id="CAJMWQ010001677">
    <property type="protein sequence ID" value="CAE6459077.1"/>
    <property type="molecule type" value="Genomic_DNA"/>
</dbReference>
<keyword evidence="5" id="KW-0378">Hydrolase</keyword>
<keyword evidence="4 9" id="KW-0732">Signal</keyword>
<sequence length="247" mass="27071">MVMLTRFLIAALTLAASSLALPSNATFSETDSDDLDLVCGTDDYLSSGGLSEANEARPLAVPETRVIQIYWNVIHANNTYSGGYLSSNQVNSAIAALNLQFIGSGFEFKRAGLNYTKNSEWFLRADKNELTTTMKNQLHTGTAKDLNVYTTNYDQGKILTHEVGHWAGLFHTFQGGCTGEGDKVSDTPAEKSAATQCPIGRDSCPESTGMDPIRNYMDYTYDACKTDPFTSGQITRMKNMMQQHRAS</sequence>
<evidence type="ECO:0000313" key="11">
    <source>
        <dbReference type="EMBL" id="CAE6459077.1"/>
    </source>
</evidence>
<comment type="similarity">
    <text evidence="1">Belongs to the peptidase M43B family.</text>
</comment>
<dbReference type="SUPFAM" id="SSF55486">
    <property type="entry name" value="Metalloproteases ('zincins'), catalytic domain"/>
    <property type="match status" value="1"/>
</dbReference>
<dbReference type="PANTHER" id="PTHR47466">
    <property type="match status" value="1"/>
</dbReference>
<dbReference type="GO" id="GO:0046872">
    <property type="term" value="F:metal ion binding"/>
    <property type="evidence" value="ECO:0007669"/>
    <property type="project" value="UniProtKB-KW"/>
</dbReference>
<dbReference type="Gene3D" id="3.40.390.10">
    <property type="entry name" value="Collagenase (Catalytic Domain)"/>
    <property type="match status" value="2"/>
</dbReference>
<reference evidence="11" key="1">
    <citation type="submission" date="2021-01" db="EMBL/GenBank/DDBJ databases">
        <authorList>
            <person name="Kaushik A."/>
        </authorList>
    </citation>
    <scope>NUCLEOTIDE SEQUENCE</scope>
    <source>
        <strain evidence="11">AG1-1B</strain>
    </source>
</reference>
<dbReference type="AlphaFoldDB" id="A0A8H3GPK5"/>
<keyword evidence="3" id="KW-0479">Metal-binding</keyword>
<dbReference type="GO" id="GO:0008237">
    <property type="term" value="F:metallopeptidase activity"/>
    <property type="evidence" value="ECO:0007669"/>
    <property type="project" value="UniProtKB-KW"/>
</dbReference>
<evidence type="ECO:0000256" key="6">
    <source>
        <dbReference type="ARBA" id="ARBA00022833"/>
    </source>
</evidence>
<accession>A0A8H3GPK5</accession>
<dbReference type="CDD" id="cd04275">
    <property type="entry name" value="ZnMc_pappalysin_like"/>
    <property type="match status" value="1"/>
</dbReference>
<keyword evidence="7" id="KW-0482">Metalloprotease</keyword>
<evidence type="ECO:0000256" key="8">
    <source>
        <dbReference type="ARBA" id="ARBA00023157"/>
    </source>
</evidence>
<feature type="domain" description="Peptidase M43 pregnancy-associated plasma-A" evidence="10">
    <location>
        <begin position="150"/>
        <end position="241"/>
    </location>
</feature>
<evidence type="ECO:0000256" key="1">
    <source>
        <dbReference type="ARBA" id="ARBA00008721"/>
    </source>
</evidence>
<keyword evidence="6" id="KW-0862">Zinc</keyword>
<evidence type="ECO:0000256" key="7">
    <source>
        <dbReference type="ARBA" id="ARBA00023049"/>
    </source>
</evidence>
<evidence type="ECO:0000259" key="10">
    <source>
        <dbReference type="Pfam" id="PF05572"/>
    </source>
</evidence>
<dbReference type="GO" id="GO:0006508">
    <property type="term" value="P:proteolysis"/>
    <property type="evidence" value="ECO:0007669"/>
    <property type="project" value="UniProtKB-KW"/>
</dbReference>
<dbReference type="InterPro" id="IPR024079">
    <property type="entry name" value="MetalloPept_cat_dom_sf"/>
</dbReference>
<keyword evidence="2" id="KW-0645">Protease</keyword>
<evidence type="ECO:0000256" key="3">
    <source>
        <dbReference type="ARBA" id="ARBA00022723"/>
    </source>
</evidence>
<dbReference type="PANTHER" id="PTHR47466:SF1">
    <property type="entry name" value="METALLOPROTEASE MEP1 (AFU_ORTHOLOGUE AFUA_1G07730)-RELATED"/>
    <property type="match status" value="1"/>
</dbReference>
<gene>
    <name evidence="11" type="ORF">RDB_LOCUS86339</name>
</gene>
<comment type="caution">
    <text evidence="11">The sequence shown here is derived from an EMBL/GenBank/DDBJ whole genome shotgun (WGS) entry which is preliminary data.</text>
</comment>
<organism evidence="11 12">
    <name type="scientific">Rhizoctonia solani</name>
    <dbReference type="NCBI Taxonomy" id="456999"/>
    <lineage>
        <taxon>Eukaryota</taxon>
        <taxon>Fungi</taxon>
        <taxon>Dikarya</taxon>
        <taxon>Basidiomycota</taxon>
        <taxon>Agaricomycotina</taxon>
        <taxon>Agaricomycetes</taxon>
        <taxon>Cantharellales</taxon>
        <taxon>Ceratobasidiaceae</taxon>
        <taxon>Rhizoctonia</taxon>
    </lineage>
</organism>
<evidence type="ECO:0000256" key="9">
    <source>
        <dbReference type="SAM" id="SignalP"/>
    </source>
</evidence>
<dbReference type="Proteomes" id="UP000663826">
    <property type="component" value="Unassembled WGS sequence"/>
</dbReference>
<feature type="signal peptide" evidence="9">
    <location>
        <begin position="1"/>
        <end position="20"/>
    </location>
</feature>
<keyword evidence="8" id="KW-1015">Disulfide bond</keyword>
<dbReference type="Pfam" id="PF05572">
    <property type="entry name" value="Peptidase_M43"/>
    <property type="match status" value="1"/>
</dbReference>
<dbReference type="InterPro" id="IPR008754">
    <property type="entry name" value="Peptidase_M43"/>
</dbReference>